<keyword evidence="1" id="KW-1133">Transmembrane helix</keyword>
<evidence type="ECO:0000313" key="3">
    <source>
        <dbReference type="Proteomes" id="UP000664218"/>
    </source>
</evidence>
<dbReference type="Proteomes" id="UP000664218">
    <property type="component" value="Unassembled WGS sequence"/>
</dbReference>
<evidence type="ECO:0008006" key="4">
    <source>
        <dbReference type="Google" id="ProtNLM"/>
    </source>
</evidence>
<dbReference type="AlphaFoldDB" id="A0A939H9Z6"/>
<evidence type="ECO:0000256" key="1">
    <source>
        <dbReference type="SAM" id="Phobius"/>
    </source>
</evidence>
<keyword evidence="3" id="KW-1185">Reference proteome</keyword>
<name>A0A939H9Z6_9CLOT</name>
<reference evidence="2" key="1">
    <citation type="submission" date="2021-03" db="EMBL/GenBank/DDBJ databases">
        <title>Proteiniclasticum marinus sp. nov., isolated from tidal flat sediment.</title>
        <authorList>
            <person name="Namirimu T."/>
            <person name="Yang J.-A."/>
            <person name="Yang S.-H."/>
            <person name="Kim Y.-J."/>
            <person name="Kwon K.K."/>
        </authorList>
    </citation>
    <scope>NUCLEOTIDE SEQUENCE</scope>
    <source>
        <strain evidence="2">SCR006</strain>
    </source>
</reference>
<comment type="caution">
    <text evidence="2">The sequence shown here is derived from an EMBL/GenBank/DDBJ whole genome shotgun (WGS) entry which is preliminary data.</text>
</comment>
<accession>A0A939H9Z6</accession>
<proteinExistence type="predicted"/>
<keyword evidence="1" id="KW-0812">Transmembrane</keyword>
<dbReference type="RefSeq" id="WP_207599180.1">
    <property type="nucleotide sequence ID" value="NZ_JAFNJU010000004.1"/>
</dbReference>
<organism evidence="2 3">
    <name type="scientific">Proteiniclasticum aestuarii</name>
    <dbReference type="NCBI Taxonomy" id="2817862"/>
    <lineage>
        <taxon>Bacteria</taxon>
        <taxon>Bacillati</taxon>
        <taxon>Bacillota</taxon>
        <taxon>Clostridia</taxon>
        <taxon>Eubacteriales</taxon>
        <taxon>Clostridiaceae</taxon>
        <taxon>Proteiniclasticum</taxon>
    </lineage>
</organism>
<sequence length="329" mass="37739">MGKRVLDKQRFVFLEKPAMEVLQREENENRENQIAAYLGELKKYHLSVKKLSEGRPDRKVRNLMLNLAMILISEEKLWEKTRERKRIPLKAFSRMVEVPVFELKEMEDQILAYALLLEGEKYPLIRRSLHFMEGTSEDTTEEASKTSRGLSLLSRGRFSYILTSQGQFQRIRVEEGSSGHVAYGRPIGKRLNLLKPLFALLLAAALLGGVYYTMSRNITQTIIVKATGEVKMDFNSFGDMVQVVGIEATGRKFVEKAQFQEKDIDTVLAEIIEQAYITETIRERAEITILISGAFLPEDFFKAGKTHDRILSYQLNAKINNNGSFLYVE</sequence>
<evidence type="ECO:0000313" key="2">
    <source>
        <dbReference type="EMBL" id="MBO1264663.1"/>
    </source>
</evidence>
<keyword evidence="1" id="KW-0472">Membrane</keyword>
<dbReference type="EMBL" id="JAFNJU010000004">
    <property type="protein sequence ID" value="MBO1264663.1"/>
    <property type="molecule type" value="Genomic_DNA"/>
</dbReference>
<gene>
    <name evidence="2" type="ORF">J3A84_06435</name>
</gene>
<feature type="transmembrane region" description="Helical" evidence="1">
    <location>
        <begin position="193"/>
        <end position="214"/>
    </location>
</feature>
<protein>
    <recommendedName>
        <fullName evidence="4">RsgI N-terminal anti-sigma domain-containing protein</fullName>
    </recommendedName>
</protein>